<proteinExistence type="predicted"/>
<comment type="subcellular location">
    <subcellularLocation>
        <location evidence="2">Cytoplasm</location>
    </subcellularLocation>
    <subcellularLocation>
        <location evidence="2">Nucleus</location>
    </subcellularLocation>
</comment>
<keyword evidence="2" id="KW-0539">Nucleus</keyword>
<dbReference type="InterPro" id="IPR002075">
    <property type="entry name" value="NTF2_dom"/>
</dbReference>
<comment type="caution">
    <text evidence="4">The sequence shown here is derived from an EMBL/GenBank/DDBJ whole genome shotgun (WGS) entry which is preliminary data.</text>
</comment>
<comment type="function">
    <text evidence="2">Has a role in nuclear-cytoplasmic transport of proteins and mRNAs.</text>
</comment>
<keyword evidence="1 2" id="KW-0963">Cytoplasm</keyword>
<dbReference type="GO" id="GO:0005737">
    <property type="term" value="C:cytoplasm"/>
    <property type="evidence" value="ECO:0007669"/>
    <property type="project" value="UniProtKB-SubCell"/>
</dbReference>
<dbReference type="PANTHER" id="PTHR12612">
    <property type="entry name" value="NUCLEAR TRANSPORT FACTOR 2"/>
    <property type="match status" value="1"/>
</dbReference>
<keyword evidence="2" id="KW-0653">Protein transport</keyword>
<evidence type="ECO:0000259" key="3">
    <source>
        <dbReference type="PROSITE" id="PS50177"/>
    </source>
</evidence>
<dbReference type="Proteomes" id="UP000324585">
    <property type="component" value="Unassembled WGS sequence"/>
</dbReference>
<accession>A0A5J4YZW0</accession>
<dbReference type="OrthoDB" id="6507044at2759"/>
<dbReference type="FunFam" id="3.10.450.50:FF:000005">
    <property type="entry name" value="Nuclear transport factor 2"/>
    <property type="match status" value="1"/>
</dbReference>
<organism evidence="4 5">
    <name type="scientific">Porphyridium purpureum</name>
    <name type="common">Red alga</name>
    <name type="synonym">Porphyridium cruentum</name>
    <dbReference type="NCBI Taxonomy" id="35688"/>
    <lineage>
        <taxon>Eukaryota</taxon>
        <taxon>Rhodophyta</taxon>
        <taxon>Bangiophyceae</taxon>
        <taxon>Porphyridiales</taxon>
        <taxon>Porphyridiaceae</taxon>
        <taxon>Porphyridium</taxon>
    </lineage>
</organism>
<dbReference type="SUPFAM" id="SSF54427">
    <property type="entry name" value="NTF2-like"/>
    <property type="match status" value="1"/>
</dbReference>
<keyword evidence="5" id="KW-1185">Reference proteome</keyword>
<feature type="domain" description="NTF2" evidence="3">
    <location>
        <begin position="11"/>
        <end position="129"/>
    </location>
</feature>
<dbReference type="Gene3D" id="3.10.450.50">
    <property type="match status" value="1"/>
</dbReference>
<evidence type="ECO:0000313" key="4">
    <source>
        <dbReference type="EMBL" id="KAA8496896.1"/>
    </source>
</evidence>
<dbReference type="InterPro" id="IPR018222">
    <property type="entry name" value="Nuclear_transport_factor_2_euk"/>
</dbReference>
<dbReference type="GO" id="GO:0051028">
    <property type="term" value="P:mRNA transport"/>
    <property type="evidence" value="ECO:0007669"/>
    <property type="project" value="UniProtKB-UniRule"/>
</dbReference>
<dbReference type="InterPro" id="IPR045875">
    <property type="entry name" value="NTF2"/>
</dbReference>
<evidence type="ECO:0000256" key="2">
    <source>
        <dbReference type="RuleBase" id="RU369002"/>
    </source>
</evidence>
<evidence type="ECO:0000256" key="1">
    <source>
        <dbReference type="ARBA" id="ARBA00022490"/>
    </source>
</evidence>
<dbReference type="EMBL" id="VRMN01000002">
    <property type="protein sequence ID" value="KAA8496896.1"/>
    <property type="molecule type" value="Genomic_DNA"/>
</dbReference>
<reference evidence="5" key="1">
    <citation type="journal article" date="2019" name="Nat. Commun.">
        <title>Expansion of phycobilisome linker gene families in mesophilic red algae.</title>
        <authorList>
            <person name="Lee J."/>
            <person name="Kim D."/>
            <person name="Bhattacharya D."/>
            <person name="Yoon H.S."/>
        </authorList>
    </citation>
    <scope>NUCLEOTIDE SEQUENCE [LARGE SCALE GENOMIC DNA]</scope>
    <source>
        <strain evidence="5">CCMP 1328</strain>
    </source>
</reference>
<dbReference type="GO" id="GO:0005635">
    <property type="term" value="C:nuclear envelope"/>
    <property type="evidence" value="ECO:0007669"/>
    <property type="project" value="UniProtKB-ARBA"/>
</dbReference>
<dbReference type="PROSITE" id="PS50177">
    <property type="entry name" value="NTF2_DOMAIN"/>
    <property type="match status" value="1"/>
</dbReference>
<dbReference type="Pfam" id="PF02136">
    <property type="entry name" value="NTF2"/>
    <property type="match status" value="1"/>
</dbReference>
<keyword evidence="2" id="KW-0813">Transport</keyword>
<gene>
    <name evidence="4" type="ORF">FVE85_0625</name>
</gene>
<protein>
    <recommendedName>
        <fullName evidence="2">NTF2-related export protein</fullName>
    </recommendedName>
</protein>
<dbReference type="CDD" id="cd00780">
    <property type="entry name" value="NTF2"/>
    <property type="match status" value="1"/>
</dbReference>
<sequence>MAAQKPQFQQVGEAFVAHYYQNFDSNRGGLAPLYRDTSMLTFEGEQFMGPQAIVQKLQGLPFQTVVHQVVTCDCQPVIGSQPNGIVVFVSGNLVVDDSPNAMKFSQTFNLLPDPANPSSFFVHNDLFRLNYG</sequence>
<dbReference type="OMA" id="QFVEYYY"/>
<name>A0A5J4YZW0_PORPP</name>
<evidence type="ECO:0000313" key="5">
    <source>
        <dbReference type="Proteomes" id="UP000324585"/>
    </source>
</evidence>
<dbReference type="AlphaFoldDB" id="A0A5J4YZW0"/>
<dbReference type="GO" id="GO:0006606">
    <property type="term" value="P:protein import into nucleus"/>
    <property type="evidence" value="ECO:0007669"/>
    <property type="project" value="UniProtKB-ARBA"/>
</dbReference>
<dbReference type="InterPro" id="IPR032710">
    <property type="entry name" value="NTF2-like_dom_sf"/>
</dbReference>